<reference evidence="1 2" key="1">
    <citation type="submission" date="2018-06" db="EMBL/GenBank/DDBJ databases">
        <title>Genomic Encyclopedia of Archaeal and Bacterial Type Strains, Phase II (KMG-II): from individual species to whole genera.</title>
        <authorList>
            <person name="Goeker M."/>
        </authorList>
    </citation>
    <scope>NUCLEOTIDE SEQUENCE [LARGE SCALE GENOMIC DNA]</scope>
    <source>
        <strain evidence="1 2">DSM 13087</strain>
    </source>
</reference>
<comment type="caution">
    <text evidence="1">The sequence shown here is derived from an EMBL/GenBank/DDBJ whole genome shotgun (WGS) entry which is preliminary data.</text>
</comment>
<proteinExistence type="predicted"/>
<gene>
    <name evidence="1" type="ORF">LY56_00005</name>
</gene>
<dbReference type="Proteomes" id="UP000249364">
    <property type="component" value="Unassembled WGS sequence"/>
</dbReference>
<keyword evidence="2" id="KW-1185">Reference proteome</keyword>
<evidence type="ECO:0000313" key="1">
    <source>
        <dbReference type="EMBL" id="PZX47860.1"/>
    </source>
</evidence>
<sequence>MLHIGAHKTASTHFQKTLLAHRADLSVVGCCYIGPDILRRRTASAALGDVRNQPPRLDQIVATAHDAGQHVLVSDENILGRPCPPFIAEGGTLYPQAAARVSAFLARLGCAQVTLALSVRDPLTFLISAHGHQAMAGRPTPFDGFISGIEPLALHWSDMVARLLDCAEVARIILWRFEDYPRLAPKLGSALLGLPDAGPLLAQSAAPQLTGVSAQALVQAQALLAKDPTRDPKRTVRQQMRLFPKSLRYPPLQPFSPACVAQSRAQYDTDWDRLRKWADVTCLTL</sequence>
<dbReference type="EMBL" id="QKZQ01000001">
    <property type="protein sequence ID" value="PZX47860.1"/>
    <property type="molecule type" value="Genomic_DNA"/>
</dbReference>
<protein>
    <recommendedName>
        <fullName evidence="3">Sulfotransferase family protein</fullName>
    </recommendedName>
</protein>
<organism evidence="1 2">
    <name type="scientific">Roseinatronobacter thiooxidans</name>
    <dbReference type="NCBI Taxonomy" id="121821"/>
    <lineage>
        <taxon>Bacteria</taxon>
        <taxon>Pseudomonadati</taxon>
        <taxon>Pseudomonadota</taxon>
        <taxon>Alphaproteobacteria</taxon>
        <taxon>Rhodobacterales</taxon>
        <taxon>Paracoccaceae</taxon>
        <taxon>Roseinatronobacter</taxon>
    </lineage>
</organism>
<dbReference type="AlphaFoldDB" id="A0A2W7QPB0"/>
<accession>A0A2W7QPB0</accession>
<evidence type="ECO:0008006" key="3">
    <source>
        <dbReference type="Google" id="ProtNLM"/>
    </source>
</evidence>
<dbReference type="InterPro" id="IPR027417">
    <property type="entry name" value="P-loop_NTPase"/>
</dbReference>
<dbReference type="STRING" id="121821.GCA_001870675_02079"/>
<evidence type="ECO:0000313" key="2">
    <source>
        <dbReference type="Proteomes" id="UP000249364"/>
    </source>
</evidence>
<dbReference type="SUPFAM" id="SSF52540">
    <property type="entry name" value="P-loop containing nucleoside triphosphate hydrolases"/>
    <property type="match status" value="1"/>
</dbReference>
<name>A0A2W7QPB0_9RHOB</name>